<accession>A0A1G9IT16</accession>
<dbReference type="Proteomes" id="UP000199068">
    <property type="component" value="Unassembled WGS sequence"/>
</dbReference>
<organism evidence="2 3">
    <name type="scientific">Romboutsia lituseburensis DSM 797</name>
    <dbReference type="NCBI Taxonomy" id="1121325"/>
    <lineage>
        <taxon>Bacteria</taxon>
        <taxon>Bacillati</taxon>
        <taxon>Bacillota</taxon>
        <taxon>Clostridia</taxon>
        <taxon>Peptostreptococcales</taxon>
        <taxon>Peptostreptococcaceae</taxon>
        <taxon>Romboutsia</taxon>
    </lineage>
</organism>
<feature type="transmembrane region" description="Helical" evidence="1">
    <location>
        <begin position="12"/>
        <end position="32"/>
    </location>
</feature>
<keyword evidence="3" id="KW-1185">Reference proteome</keyword>
<gene>
    <name evidence="2" type="ORF">SAMN04515677_101370</name>
</gene>
<evidence type="ECO:0000256" key="1">
    <source>
        <dbReference type="SAM" id="Phobius"/>
    </source>
</evidence>
<name>A0A1G9IT16_9FIRM</name>
<keyword evidence="1" id="KW-1133">Transmembrane helix</keyword>
<reference evidence="2 3" key="1">
    <citation type="submission" date="2016-10" db="EMBL/GenBank/DDBJ databases">
        <authorList>
            <person name="de Groot N.N."/>
        </authorList>
    </citation>
    <scope>NUCLEOTIDE SEQUENCE [LARGE SCALE GENOMIC DNA]</scope>
    <source>
        <strain evidence="2 3">DSM 797</strain>
    </source>
</reference>
<protein>
    <recommendedName>
        <fullName evidence="4">PH domain-containing protein</fullName>
    </recommendedName>
</protein>
<sequence length="141" mass="15769">MVADKKVDKYQRIVVLGLLIILAIPAIILSTADISPHKLIVKDDTVKVGVDSFKVADIKSVKLVDEINNIHRIKGTGTLTYIRGVCKIDGDNRDASVYIYKNKSPYIKIELEDGLLVYNDKNSSDTEKTYEKLCEIVDSNK</sequence>
<dbReference type="STRING" id="1121325.SAMN04515677_101370"/>
<dbReference type="RefSeq" id="WP_092722282.1">
    <property type="nucleotide sequence ID" value="NZ_FNGW01000001.1"/>
</dbReference>
<evidence type="ECO:0000313" key="2">
    <source>
        <dbReference type="EMBL" id="SDL28241.1"/>
    </source>
</evidence>
<proteinExistence type="predicted"/>
<evidence type="ECO:0000313" key="3">
    <source>
        <dbReference type="Proteomes" id="UP000199068"/>
    </source>
</evidence>
<keyword evidence="1" id="KW-0812">Transmembrane</keyword>
<evidence type="ECO:0008006" key="4">
    <source>
        <dbReference type="Google" id="ProtNLM"/>
    </source>
</evidence>
<dbReference type="AlphaFoldDB" id="A0A1G9IT16"/>
<keyword evidence="1" id="KW-0472">Membrane</keyword>
<dbReference type="EMBL" id="FNGW01000001">
    <property type="protein sequence ID" value="SDL28241.1"/>
    <property type="molecule type" value="Genomic_DNA"/>
</dbReference>